<evidence type="ECO:0000256" key="2">
    <source>
        <dbReference type="ARBA" id="ARBA00022692"/>
    </source>
</evidence>
<protein>
    <submittedName>
        <fullName evidence="7">DUF202 domain-containing protein</fullName>
    </submittedName>
</protein>
<evidence type="ECO:0000256" key="3">
    <source>
        <dbReference type="ARBA" id="ARBA00022989"/>
    </source>
</evidence>
<comment type="subcellular location">
    <subcellularLocation>
        <location evidence="1">Endomembrane system</location>
        <topology evidence="1">Multi-pass membrane protein</topology>
    </subcellularLocation>
</comment>
<dbReference type="EMBL" id="CP060780">
    <property type="protein sequence ID" value="QNP43765.1"/>
    <property type="molecule type" value="Genomic_DNA"/>
</dbReference>
<dbReference type="Pfam" id="PF02656">
    <property type="entry name" value="DUF202"/>
    <property type="match status" value="1"/>
</dbReference>
<proteinExistence type="predicted"/>
<gene>
    <name evidence="7" type="ORF">H9L15_03655</name>
</gene>
<feature type="domain" description="DUF202" evidence="6">
    <location>
        <begin position="31"/>
        <end position="103"/>
    </location>
</feature>
<feature type="transmembrane region" description="Helical" evidence="5">
    <location>
        <begin position="81"/>
        <end position="100"/>
    </location>
</feature>
<keyword evidence="8" id="KW-1185">Reference proteome</keyword>
<keyword evidence="4 5" id="KW-0472">Membrane</keyword>
<evidence type="ECO:0000313" key="8">
    <source>
        <dbReference type="Proteomes" id="UP000516134"/>
    </source>
</evidence>
<evidence type="ECO:0000259" key="6">
    <source>
        <dbReference type="Pfam" id="PF02656"/>
    </source>
</evidence>
<dbReference type="InterPro" id="IPR003807">
    <property type="entry name" value="DUF202"/>
</dbReference>
<evidence type="ECO:0000256" key="5">
    <source>
        <dbReference type="SAM" id="Phobius"/>
    </source>
</evidence>
<evidence type="ECO:0000256" key="4">
    <source>
        <dbReference type="ARBA" id="ARBA00023136"/>
    </source>
</evidence>
<organism evidence="7 8">
    <name type="scientific">Sphingomonas daechungensis</name>
    <dbReference type="NCBI Taxonomy" id="1176646"/>
    <lineage>
        <taxon>Bacteria</taxon>
        <taxon>Pseudomonadati</taxon>
        <taxon>Pseudomonadota</taxon>
        <taxon>Alphaproteobacteria</taxon>
        <taxon>Sphingomonadales</taxon>
        <taxon>Sphingomonadaceae</taxon>
        <taxon>Sphingomonas</taxon>
    </lineage>
</organism>
<dbReference type="RefSeq" id="WP_187715190.1">
    <property type="nucleotide sequence ID" value="NZ_BAABJC010000001.1"/>
</dbReference>
<sequence length="156" mass="16838">MAHTPKPLESLIGGDNGTELAAQRTAMSFDRTALASDRTLMAGVRTSFALIGFGFTIFQFLHTLNDRFVNGSIPAGAPQRFGLTLISLGVILLVLAILSHRSQTRVRRLRREQLVERGLIRSVEDNSVNGAMVIAILLLVTGLLALLRVAASIGPF</sequence>
<keyword evidence="3 5" id="KW-1133">Transmembrane helix</keyword>
<reference evidence="7 8" key="1">
    <citation type="submission" date="2020-08" db="EMBL/GenBank/DDBJ databases">
        <title>Genome sequence of Sphingomonas daechungensis KACC 18115T.</title>
        <authorList>
            <person name="Hyun D.-W."/>
            <person name="Bae J.-W."/>
        </authorList>
    </citation>
    <scope>NUCLEOTIDE SEQUENCE [LARGE SCALE GENOMIC DNA]</scope>
    <source>
        <strain evidence="7 8">KACC 18115</strain>
    </source>
</reference>
<feature type="transmembrane region" description="Helical" evidence="5">
    <location>
        <begin position="131"/>
        <end position="151"/>
    </location>
</feature>
<keyword evidence="2 5" id="KW-0812">Transmembrane</keyword>
<dbReference type="Proteomes" id="UP000516134">
    <property type="component" value="Chromosome"/>
</dbReference>
<evidence type="ECO:0000313" key="7">
    <source>
        <dbReference type="EMBL" id="QNP43765.1"/>
    </source>
</evidence>
<evidence type="ECO:0000256" key="1">
    <source>
        <dbReference type="ARBA" id="ARBA00004127"/>
    </source>
</evidence>
<accession>A0ABX6T1X4</accession>
<feature type="transmembrane region" description="Helical" evidence="5">
    <location>
        <begin position="40"/>
        <end position="61"/>
    </location>
</feature>
<name>A0ABX6T1X4_9SPHN</name>